<reference evidence="2" key="1">
    <citation type="submission" date="2018-11" db="EMBL/GenBank/DDBJ databases">
        <authorList>
            <consortium name="Pathogen Informatics"/>
        </authorList>
    </citation>
    <scope>NUCLEOTIDE SEQUENCE</scope>
</reference>
<feature type="compositionally biased region" description="Polar residues" evidence="1">
    <location>
        <begin position="13"/>
        <end position="23"/>
    </location>
</feature>
<proteinExistence type="predicted"/>
<dbReference type="AlphaFoldDB" id="A0A3S5A674"/>
<accession>A0A3S5A674</accession>
<name>A0A3S5A674_9PLAT</name>
<feature type="region of interest" description="Disordered" evidence="1">
    <location>
        <begin position="13"/>
        <end position="39"/>
    </location>
</feature>
<evidence type="ECO:0000313" key="2">
    <source>
        <dbReference type="EMBL" id="VEL08093.1"/>
    </source>
</evidence>
<evidence type="ECO:0000256" key="1">
    <source>
        <dbReference type="SAM" id="MobiDB-lite"/>
    </source>
</evidence>
<evidence type="ECO:0000313" key="3">
    <source>
        <dbReference type="Proteomes" id="UP000784294"/>
    </source>
</evidence>
<sequence length="201" mass="21419">MASLKGLSTLAQQKSASGASDNWPTRPLNLKAGSSQPSSHTIVCLSSESASSEGRQTFLSRRRIASQSYPALPACGEATMGSSLLMAYHTYLWTDFLNMADCMGRRLIISARLPWGCLGFVISTGVTIQRAALLGPSGAHECTEEMSCEESSSSAPDATNVSSAYTRLGRTHATHMSVNHLSGPWKLGFLIVFLALCLGLM</sequence>
<dbReference type="Proteomes" id="UP000784294">
    <property type="component" value="Unassembled WGS sequence"/>
</dbReference>
<organism evidence="2 3">
    <name type="scientific">Protopolystoma xenopodis</name>
    <dbReference type="NCBI Taxonomy" id="117903"/>
    <lineage>
        <taxon>Eukaryota</taxon>
        <taxon>Metazoa</taxon>
        <taxon>Spiralia</taxon>
        <taxon>Lophotrochozoa</taxon>
        <taxon>Platyhelminthes</taxon>
        <taxon>Monogenea</taxon>
        <taxon>Polyopisthocotylea</taxon>
        <taxon>Polystomatidea</taxon>
        <taxon>Polystomatidae</taxon>
        <taxon>Protopolystoma</taxon>
    </lineage>
</organism>
<keyword evidence="3" id="KW-1185">Reference proteome</keyword>
<gene>
    <name evidence="2" type="ORF">PXEA_LOCUS1533</name>
</gene>
<protein>
    <submittedName>
        <fullName evidence="2">Uncharacterized protein</fullName>
    </submittedName>
</protein>
<dbReference type="EMBL" id="CAAALY010003135">
    <property type="protein sequence ID" value="VEL08093.1"/>
    <property type="molecule type" value="Genomic_DNA"/>
</dbReference>
<comment type="caution">
    <text evidence="2">The sequence shown here is derived from an EMBL/GenBank/DDBJ whole genome shotgun (WGS) entry which is preliminary data.</text>
</comment>